<dbReference type="Gene3D" id="3.40.50.10090">
    <property type="match status" value="2"/>
</dbReference>
<evidence type="ECO:0000256" key="2">
    <source>
        <dbReference type="ARBA" id="ARBA00008133"/>
    </source>
</evidence>
<keyword evidence="4 9" id="KW-0456">Lyase</keyword>
<evidence type="ECO:0000313" key="12">
    <source>
        <dbReference type="Proteomes" id="UP000014568"/>
    </source>
</evidence>
<comment type="function">
    <text evidence="6 9">Catalyzes cyclization of the linear tetrapyrrole, hydroxymethylbilane, to the macrocyclic uroporphyrinogen III.</text>
</comment>
<dbReference type="GO" id="GO:0004852">
    <property type="term" value="F:uroporphyrinogen-III synthase activity"/>
    <property type="evidence" value="ECO:0007669"/>
    <property type="project" value="UniProtKB-UniRule"/>
</dbReference>
<comment type="similarity">
    <text evidence="2 9">Belongs to the uroporphyrinogen-III synthase family.</text>
</comment>
<evidence type="ECO:0000256" key="4">
    <source>
        <dbReference type="ARBA" id="ARBA00023239"/>
    </source>
</evidence>
<comment type="pathway">
    <text evidence="1 9">Porphyrin-containing compound metabolism; protoporphyrin-IX biosynthesis; coproporphyrinogen-III from 5-aminolevulinate: step 3/4.</text>
</comment>
<keyword evidence="12" id="KW-1185">Reference proteome</keyword>
<accession>S3MPR7</accession>
<evidence type="ECO:0000313" key="11">
    <source>
        <dbReference type="EMBL" id="EPF69910.1"/>
    </source>
</evidence>
<dbReference type="Proteomes" id="UP000014568">
    <property type="component" value="Unassembled WGS sequence"/>
</dbReference>
<dbReference type="EC" id="4.2.1.75" evidence="3 9"/>
<dbReference type="AlphaFoldDB" id="S3MPR7"/>
<gene>
    <name evidence="11" type="ORF">F945_03617</name>
</gene>
<evidence type="ECO:0000259" key="10">
    <source>
        <dbReference type="Pfam" id="PF02602"/>
    </source>
</evidence>
<dbReference type="Pfam" id="PF02602">
    <property type="entry name" value="HEM4"/>
    <property type="match status" value="1"/>
</dbReference>
<dbReference type="InterPro" id="IPR003754">
    <property type="entry name" value="4pyrrol_synth_uPrphyn_synth"/>
</dbReference>
<dbReference type="PATRIC" id="fig|421052.3.peg.3541"/>
<dbReference type="eggNOG" id="COG1587">
    <property type="taxonomic scope" value="Bacteria"/>
</dbReference>
<dbReference type="GO" id="GO:0006782">
    <property type="term" value="P:protoporphyrinogen IX biosynthetic process"/>
    <property type="evidence" value="ECO:0007669"/>
    <property type="project" value="UniProtKB-UniRule"/>
</dbReference>
<feature type="domain" description="Tetrapyrrole biosynthesis uroporphyrinogen III synthase" evidence="10">
    <location>
        <begin position="14"/>
        <end position="232"/>
    </location>
</feature>
<protein>
    <recommendedName>
        <fullName evidence="7 9">Uroporphyrinogen-III synthase</fullName>
        <ecNumber evidence="3 9">4.2.1.75</ecNumber>
    </recommendedName>
</protein>
<dbReference type="SUPFAM" id="SSF69618">
    <property type="entry name" value="HemD-like"/>
    <property type="match status" value="1"/>
</dbReference>
<evidence type="ECO:0000256" key="6">
    <source>
        <dbReference type="ARBA" id="ARBA00037589"/>
    </source>
</evidence>
<dbReference type="HOGENOM" id="CLU_011276_9_4_6"/>
<dbReference type="RefSeq" id="WP_016657968.1">
    <property type="nucleotide sequence ID" value="NZ_KE340355.1"/>
</dbReference>
<comment type="caution">
    <text evidence="11">The sequence shown here is derived from an EMBL/GenBank/DDBJ whole genome shotgun (WGS) entry which is preliminary data.</text>
</comment>
<name>S3MPR7_9GAMM</name>
<evidence type="ECO:0000256" key="5">
    <source>
        <dbReference type="ARBA" id="ARBA00023244"/>
    </source>
</evidence>
<dbReference type="CDD" id="cd06578">
    <property type="entry name" value="HemD"/>
    <property type="match status" value="1"/>
</dbReference>
<dbReference type="PANTHER" id="PTHR38042">
    <property type="entry name" value="UROPORPHYRINOGEN-III SYNTHASE, CHLOROPLASTIC"/>
    <property type="match status" value="1"/>
</dbReference>
<dbReference type="InterPro" id="IPR036108">
    <property type="entry name" value="4pyrrol_syn_uPrphyn_synt_sf"/>
</dbReference>
<dbReference type="OrthoDB" id="9787650at2"/>
<dbReference type="UniPathway" id="UPA00251">
    <property type="reaction ID" value="UER00320"/>
</dbReference>
<sequence>MLFVNTRPTIRAQALSQCLSQAGITVFELPLLALQAQPYTENLQQQFQQLEHVQAVVVVSPTAVEIGMQYLRRSQLEMSALAQIEWIAVGQKTADALAQYGITASVPEVETSEGMLDLPIFSQRQDLKKIAFWRGIGGRQFMMQQCQQQGIEVLNILLYQRQCPDEAKPQFNTLIHQYALDPKPYIVCISSEASWHYWCQLCEQHLEFLQQGHYLVLGERLYHILQKFTLKKGICFNITQLDSLDESTVLNTLQQLHI</sequence>
<comment type="catalytic activity">
    <reaction evidence="8 9">
        <text>hydroxymethylbilane = uroporphyrinogen III + H2O</text>
        <dbReference type="Rhea" id="RHEA:18965"/>
        <dbReference type="ChEBI" id="CHEBI:15377"/>
        <dbReference type="ChEBI" id="CHEBI:57308"/>
        <dbReference type="ChEBI" id="CHEBI:57845"/>
        <dbReference type="EC" id="4.2.1.75"/>
    </reaction>
</comment>
<keyword evidence="5 9" id="KW-0627">Porphyrin biosynthesis</keyword>
<proteinExistence type="inferred from homology"/>
<evidence type="ECO:0000256" key="1">
    <source>
        <dbReference type="ARBA" id="ARBA00004772"/>
    </source>
</evidence>
<evidence type="ECO:0000256" key="9">
    <source>
        <dbReference type="RuleBase" id="RU366031"/>
    </source>
</evidence>
<evidence type="ECO:0000256" key="7">
    <source>
        <dbReference type="ARBA" id="ARBA00040167"/>
    </source>
</evidence>
<organism evidence="11 12">
    <name type="scientific">Acinetobacter rudis CIP 110305</name>
    <dbReference type="NCBI Taxonomy" id="421052"/>
    <lineage>
        <taxon>Bacteria</taxon>
        <taxon>Pseudomonadati</taxon>
        <taxon>Pseudomonadota</taxon>
        <taxon>Gammaproteobacteria</taxon>
        <taxon>Moraxellales</taxon>
        <taxon>Moraxellaceae</taxon>
        <taxon>Acinetobacter</taxon>
    </lineage>
</organism>
<reference evidence="11 12" key="1">
    <citation type="submission" date="2013-06" db="EMBL/GenBank/DDBJ databases">
        <title>The Genome Sequence of Acinetobacter rudis CIP 110305.</title>
        <authorList>
            <consortium name="The Broad Institute Genome Sequencing Platform"/>
            <consortium name="The Broad Institute Genome Sequencing Center for Infectious Disease"/>
            <person name="Cerqueira G."/>
            <person name="Feldgarden M."/>
            <person name="Courvalin P."/>
            <person name="Perichon B."/>
            <person name="Grillot-Courvalin C."/>
            <person name="Clermont D."/>
            <person name="Rocha E."/>
            <person name="Yoon E.-J."/>
            <person name="Nemec A."/>
            <person name="Young S.K."/>
            <person name="Zeng Q."/>
            <person name="Gargeya S."/>
            <person name="Fitzgerald M."/>
            <person name="Abouelleil A."/>
            <person name="Alvarado L."/>
            <person name="Berlin A.M."/>
            <person name="Chapman S.B."/>
            <person name="Dewar J."/>
            <person name="Goldberg J."/>
            <person name="Griggs A."/>
            <person name="Gujja S."/>
            <person name="Hansen M."/>
            <person name="Howarth C."/>
            <person name="Imamovic A."/>
            <person name="Larimer J."/>
            <person name="McCowan C."/>
            <person name="Murphy C."/>
            <person name="Pearson M."/>
            <person name="Priest M."/>
            <person name="Roberts A."/>
            <person name="Saif S."/>
            <person name="Shea T."/>
            <person name="Sykes S."/>
            <person name="Wortman J."/>
            <person name="Nusbaum C."/>
            <person name="Birren B."/>
        </authorList>
    </citation>
    <scope>NUCLEOTIDE SEQUENCE [LARGE SCALE GENOMIC DNA]</scope>
    <source>
        <strain evidence="11 12">CIP 110305</strain>
    </source>
</reference>
<dbReference type="InterPro" id="IPR039793">
    <property type="entry name" value="UROS/Hem4"/>
</dbReference>
<dbReference type="STRING" id="632955.GCA_000829675_00572"/>
<dbReference type="PANTHER" id="PTHR38042:SF1">
    <property type="entry name" value="UROPORPHYRINOGEN-III SYNTHASE, CHLOROPLASTIC"/>
    <property type="match status" value="1"/>
</dbReference>
<dbReference type="EMBL" id="ATGI01000041">
    <property type="protein sequence ID" value="EPF69910.1"/>
    <property type="molecule type" value="Genomic_DNA"/>
</dbReference>
<dbReference type="GO" id="GO:0006780">
    <property type="term" value="P:uroporphyrinogen III biosynthetic process"/>
    <property type="evidence" value="ECO:0007669"/>
    <property type="project" value="UniProtKB-UniRule"/>
</dbReference>
<evidence type="ECO:0000256" key="3">
    <source>
        <dbReference type="ARBA" id="ARBA00013109"/>
    </source>
</evidence>
<evidence type="ECO:0000256" key="8">
    <source>
        <dbReference type="ARBA" id="ARBA00048617"/>
    </source>
</evidence>